<gene>
    <name evidence="1" type="ORF">OXX778_LOCUS14102</name>
</gene>
<protein>
    <submittedName>
        <fullName evidence="1">Uncharacterized protein</fullName>
    </submittedName>
</protein>
<reference evidence="1" key="1">
    <citation type="submission" date="2021-02" db="EMBL/GenBank/DDBJ databases">
        <authorList>
            <person name="Nowell W R."/>
        </authorList>
    </citation>
    <scope>NUCLEOTIDE SEQUENCE</scope>
    <source>
        <strain evidence="1">Ploen Becks lab</strain>
    </source>
</reference>
<evidence type="ECO:0000313" key="1">
    <source>
        <dbReference type="EMBL" id="CAF0954109.1"/>
    </source>
</evidence>
<dbReference type="AlphaFoldDB" id="A0A814DGL8"/>
<dbReference type="EMBL" id="CAJNOC010002837">
    <property type="protein sequence ID" value="CAF0954109.1"/>
    <property type="molecule type" value="Genomic_DNA"/>
</dbReference>
<proteinExistence type="predicted"/>
<sequence length="142" mass="16729">MNIEVDNRKNRICIRRNTAEKYNQDCIIKRTKQGSGSIGIWCCMNTVIKRVRDEYGSMSSILRDEINKILAEDYDVDELAAKMPKYENKRNQDMPTFQKSLSNIDLSIQRYKETTYNKRFLLFDTNDKDRIIAFSSDILLNI</sequence>
<accession>A0A814DGL8</accession>
<dbReference type="Proteomes" id="UP000663879">
    <property type="component" value="Unassembled WGS sequence"/>
</dbReference>
<name>A0A814DGL8_9BILA</name>
<organism evidence="1 2">
    <name type="scientific">Brachionus calyciflorus</name>
    <dbReference type="NCBI Taxonomy" id="104777"/>
    <lineage>
        <taxon>Eukaryota</taxon>
        <taxon>Metazoa</taxon>
        <taxon>Spiralia</taxon>
        <taxon>Gnathifera</taxon>
        <taxon>Rotifera</taxon>
        <taxon>Eurotatoria</taxon>
        <taxon>Monogononta</taxon>
        <taxon>Pseudotrocha</taxon>
        <taxon>Ploima</taxon>
        <taxon>Brachionidae</taxon>
        <taxon>Brachionus</taxon>
    </lineage>
</organism>
<dbReference type="OrthoDB" id="6778920at2759"/>
<keyword evidence="2" id="KW-1185">Reference proteome</keyword>
<evidence type="ECO:0000313" key="2">
    <source>
        <dbReference type="Proteomes" id="UP000663879"/>
    </source>
</evidence>
<comment type="caution">
    <text evidence="1">The sequence shown here is derived from an EMBL/GenBank/DDBJ whole genome shotgun (WGS) entry which is preliminary data.</text>
</comment>